<keyword evidence="3" id="KW-1185">Reference proteome</keyword>
<proteinExistence type="predicted"/>
<evidence type="ECO:0000313" key="3">
    <source>
        <dbReference type="Proteomes" id="UP000298458"/>
    </source>
</evidence>
<dbReference type="InterPro" id="IPR022496">
    <property type="entry name" value="T6A_TsaB"/>
</dbReference>
<dbReference type="AlphaFoldDB" id="A0A4R9GGD6"/>
<evidence type="ECO:0000259" key="1">
    <source>
        <dbReference type="Pfam" id="PF00814"/>
    </source>
</evidence>
<gene>
    <name evidence="2" type="primary">tsaB</name>
    <name evidence="2" type="ORF">EHO60_05330</name>
</gene>
<evidence type="ECO:0000313" key="2">
    <source>
        <dbReference type="EMBL" id="TGK11718.1"/>
    </source>
</evidence>
<dbReference type="GO" id="GO:0016740">
    <property type="term" value="F:transferase activity"/>
    <property type="evidence" value="ECO:0007669"/>
    <property type="project" value="UniProtKB-KW"/>
</dbReference>
<sequence length="229" mass="26066">MKKILFFDATNRWIVIESFLLSENGSLKNLQRYSGLHNRESAERLVKEIGICLEESGWNSPDLIVTALGPGSFTGIRISVSTARNFAQLWKIPVLGFDSLDVYSAHYFREEDSAVIVAIEAKQNKIYFALRDRIGFLGSFDIAPAEPAEILPEERLSSYLIARRFTDCPEFFSGENMEDRLPSSESILTESVVQLRNAILDPSRFSFRDLLPNYIRGTYADHKLKVFLE</sequence>
<dbReference type="InterPro" id="IPR000905">
    <property type="entry name" value="Gcp-like_dom"/>
</dbReference>
<dbReference type="Pfam" id="PF00814">
    <property type="entry name" value="TsaD"/>
    <property type="match status" value="1"/>
</dbReference>
<accession>A0A4R9GGD6</accession>
<dbReference type="Gene3D" id="3.30.420.40">
    <property type="match status" value="1"/>
</dbReference>
<dbReference type="OrthoDB" id="9784166at2"/>
<dbReference type="RefSeq" id="WP_135767122.1">
    <property type="nucleotide sequence ID" value="NZ_RQET01000004.1"/>
</dbReference>
<dbReference type="NCBIfam" id="TIGR03725">
    <property type="entry name" value="T6A_YeaZ"/>
    <property type="match status" value="1"/>
</dbReference>
<keyword evidence="2" id="KW-0808">Transferase</keyword>
<name>A0A4R9GGD6_9LEPT</name>
<organism evidence="2 3">
    <name type="scientific">Leptospira fletcheri</name>
    <dbReference type="NCBI Taxonomy" id="2484981"/>
    <lineage>
        <taxon>Bacteria</taxon>
        <taxon>Pseudomonadati</taxon>
        <taxon>Spirochaetota</taxon>
        <taxon>Spirochaetia</taxon>
        <taxon>Leptospirales</taxon>
        <taxon>Leptospiraceae</taxon>
        <taxon>Leptospira</taxon>
    </lineage>
</organism>
<reference evidence="2" key="1">
    <citation type="journal article" date="2019" name="PLoS Negl. Trop. Dis.">
        <title>Revisiting the worldwide diversity of Leptospira species in the environment.</title>
        <authorList>
            <person name="Vincent A.T."/>
            <person name="Schiettekatte O."/>
            <person name="Bourhy P."/>
            <person name="Veyrier F.J."/>
            <person name="Picardeau M."/>
        </authorList>
    </citation>
    <scope>NUCLEOTIDE SEQUENCE [LARGE SCALE GENOMIC DNA]</scope>
    <source>
        <strain evidence="2">SSW15</strain>
    </source>
</reference>
<dbReference type="GO" id="GO:0002949">
    <property type="term" value="P:tRNA threonylcarbamoyladenosine modification"/>
    <property type="evidence" value="ECO:0007669"/>
    <property type="project" value="InterPro"/>
</dbReference>
<dbReference type="InterPro" id="IPR043129">
    <property type="entry name" value="ATPase_NBD"/>
</dbReference>
<dbReference type="EMBL" id="RQET01000004">
    <property type="protein sequence ID" value="TGK11718.1"/>
    <property type="molecule type" value="Genomic_DNA"/>
</dbReference>
<dbReference type="Proteomes" id="UP000298458">
    <property type="component" value="Unassembled WGS sequence"/>
</dbReference>
<feature type="domain" description="Gcp-like" evidence="1">
    <location>
        <begin position="38"/>
        <end position="138"/>
    </location>
</feature>
<dbReference type="SUPFAM" id="SSF53067">
    <property type="entry name" value="Actin-like ATPase domain"/>
    <property type="match status" value="1"/>
</dbReference>
<protein>
    <submittedName>
        <fullName evidence="2">tRNA (Adenosine(37)-N6)-threonylcarbamoyltransferase complex dimerization subunit type 1 TsaB</fullName>
    </submittedName>
</protein>
<comment type="caution">
    <text evidence="2">The sequence shown here is derived from an EMBL/GenBank/DDBJ whole genome shotgun (WGS) entry which is preliminary data.</text>
</comment>